<evidence type="ECO:0000313" key="1">
    <source>
        <dbReference type="EMBL" id="KRK79088.1"/>
    </source>
</evidence>
<dbReference type="PATRIC" id="fig|1423775.4.peg.1479"/>
<evidence type="ECO:0000313" key="2">
    <source>
        <dbReference type="Proteomes" id="UP000051248"/>
    </source>
</evidence>
<dbReference type="EMBL" id="AZDZ01000019">
    <property type="protein sequence ID" value="KRK79088.1"/>
    <property type="molecule type" value="Genomic_DNA"/>
</dbReference>
<dbReference type="STRING" id="1423775.FD03_GL001451"/>
<keyword evidence="2" id="KW-1185">Reference proteome</keyword>
<reference evidence="1 2" key="1">
    <citation type="journal article" date="2015" name="Genome Announc.">
        <title>Expanding the biotechnology potential of lactobacilli through comparative genomics of 213 strains and associated genera.</title>
        <authorList>
            <person name="Sun Z."/>
            <person name="Harris H.M."/>
            <person name="McCann A."/>
            <person name="Guo C."/>
            <person name="Argimon S."/>
            <person name="Zhang W."/>
            <person name="Yang X."/>
            <person name="Jeffery I.B."/>
            <person name="Cooney J.C."/>
            <person name="Kagawa T.F."/>
            <person name="Liu W."/>
            <person name="Song Y."/>
            <person name="Salvetti E."/>
            <person name="Wrobel A."/>
            <person name="Rasinkangas P."/>
            <person name="Parkhill J."/>
            <person name="Rea M.C."/>
            <person name="O'Sullivan O."/>
            <person name="Ritari J."/>
            <person name="Douillard F.P."/>
            <person name="Paul Ross R."/>
            <person name="Yang R."/>
            <person name="Briner A.E."/>
            <person name="Felis G.E."/>
            <person name="de Vos W.M."/>
            <person name="Barrangou R."/>
            <person name="Klaenhammer T.R."/>
            <person name="Caufield P.W."/>
            <person name="Cui Y."/>
            <person name="Zhang H."/>
            <person name="O'Toole P.W."/>
        </authorList>
    </citation>
    <scope>NUCLEOTIDE SEQUENCE [LARGE SCALE GENOMIC DNA]</scope>
    <source>
        <strain evidence="1 2">DSM 19682</strain>
    </source>
</reference>
<gene>
    <name evidence="1" type="ORF">FD03_GL001451</name>
</gene>
<comment type="caution">
    <text evidence="1">The sequence shown here is derived from an EMBL/GenBank/DDBJ whole genome shotgun (WGS) entry which is preliminary data.</text>
</comment>
<evidence type="ECO:0008006" key="3">
    <source>
        <dbReference type="Google" id="ProtNLM"/>
    </source>
</evidence>
<accession>A0A0R1K6K8</accession>
<dbReference type="AlphaFoldDB" id="A0A0R1K6K8"/>
<protein>
    <recommendedName>
        <fullName evidence="3">Extracellular protein</fullName>
    </recommendedName>
</protein>
<organism evidence="1 2">
    <name type="scientific">Companilactobacillus nodensis DSM 19682 = JCM 14932 = NBRC 107160</name>
    <dbReference type="NCBI Taxonomy" id="1423775"/>
    <lineage>
        <taxon>Bacteria</taxon>
        <taxon>Bacillati</taxon>
        <taxon>Bacillota</taxon>
        <taxon>Bacilli</taxon>
        <taxon>Lactobacillales</taxon>
        <taxon>Lactobacillaceae</taxon>
        <taxon>Companilactobacillus</taxon>
    </lineage>
</organism>
<dbReference type="Proteomes" id="UP000051248">
    <property type="component" value="Unassembled WGS sequence"/>
</dbReference>
<name>A0A0R1K6K8_9LACO</name>
<sequence length="986" mass="107387">MFLVLFGLSTVEVKAVESYRDSDIYDMAPDSLNISLTTTDPNALFMPGKYTSGFGPVISNGKRLDFPLGGNATAITSAWSNVDNNYLNINQRQNISVWIYMGDSNSAAEGVTFVLQNGDDPISSSTANNVGKIGGGETIGTWGCGLASSVRSPETMAARAIQHSWALEFDTMVNGSTTIGSSTKGDSLDGYQVNDGGGRGIRTQHVGWAYPGDPLSYTKDGGNNWYILNHNDTSELDTRTNSEKRLAWHHLAITYIPPEKGSNIASLTYKINDKDIKGIDFNSWDRVPFAQGEVGATIPLALDKFELKSDRLRFGFMTVGAAASSFKGANASVLFETLPGVIQADTNAYIINKTNQTKIIESDPHKTNNNHPDMFDGSDESLPTATRAHPKDELQFKYLLNFVSGRSNIDNATVKISLPDGIDFETDPTKQIGEIDYGGGNKQIIYGQTPSTGSDSNHNEFKEITVNLDRNLDLTTCQAVISINGVAADLPAGTETVKVPPSHAGVSTDQYYADLETKPFTVYYPDDTLTLTKTSKDPQVLYNQNETTVTGHWDFDKLATATNEDTEIHYSIDGADEIVTKDTISKMGDFELYLSNLSKKEHKIKVYVVNHNYPLEYDKDGKVTEVDTFVSNTVTYTVTVEDKALRIDSKSDQELIATGNMDVGIDGTHSYNDSSSFKNDDLTLHTVVNGIDTTTQLSGSDAITSGDFSANIKAANLKVGDNPVKLYMTDSHDLKSNELEFNVNVPDTTLTLIPDLTDITALYTEVARLGGTINYSDNAAFKNSDITLNITIDNDEPYMYELTGDDSATTNKFVYEKSGGELGVGDHTVVITATDGYGRSSTPVTYNVTIINKSLKLKSDKGYSFKSINASPETRILPRSGDWTLEVESINTKWLLSAQCTELTDTTNDRNLAGGLIYTNKDGAIQSLEDSQVLLASDDTVGQEKEVTDIVGQWSKDNGILLKVMPSPLAGSYTGTISWHLTDSVQ</sequence>
<proteinExistence type="predicted"/>